<geneLocation type="plasmid" evidence="2"/>
<name>A0A0P0RMW3_9BURK</name>
<dbReference type="EMBL" id="CP012748">
    <property type="protein sequence ID" value="ALL70176.1"/>
    <property type="molecule type" value="Genomic_DNA"/>
</dbReference>
<accession>A0A0P0RMW3</accession>
<dbReference type="AlphaFoldDB" id="A0A0P0RMW3"/>
<organism evidence="1 2">
    <name type="scientific">Paraburkholderia caribensis MBA4</name>
    <dbReference type="NCBI Taxonomy" id="1323664"/>
    <lineage>
        <taxon>Bacteria</taxon>
        <taxon>Pseudomonadati</taxon>
        <taxon>Pseudomonadota</taxon>
        <taxon>Betaproteobacteria</taxon>
        <taxon>Burkholderiales</taxon>
        <taxon>Burkholderiaceae</taxon>
        <taxon>Paraburkholderia</taxon>
    </lineage>
</organism>
<reference evidence="1 2" key="1">
    <citation type="journal article" date="2014" name="Genome Announc.">
        <title>Draft Genome Sequence of the Haloacid-Degrading Burkholderia caribensis Strain MBA4.</title>
        <authorList>
            <person name="Pan Y."/>
            <person name="Kong K.F."/>
            <person name="Tsang J.S."/>
        </authorList>
    </citation>
    <scope>NUCLEOTIDE SEQUENCE [LARGE SCALE GENOMIC DNA]</scope>
    <source>
        <strain evidence="1 2">MBA4</strain>
        <plasmid evidence="2">Plasmid</plasmid>
    </source>
</reference>
<sequence>MARTYLLLTGSKGLGRVVDFFRAPLKLRFCSTDWGNFDSCVFFRLDAPIYQFRHAVIMGRNPCCLCIKHGVASGMSRDAA</sequence>
<protein>
    <submittedName>
        <fullName evidence="1">Uncharacterized protein</fullName>
    </submittedName>
</protein>
<keyword evidence="1" id="KW-0614">Plasmid</keyword>
<dbReference type="KEGG" id="bcai:K788_00007815"/>
<proteinExistence type="predicted"/>
<dbReference type="Proteomes" id="UP000019146">
    <property type="component" value="Plasmid unnamed"/>
</dbReference>
<evidence type="ECO:0000313" key="1">
    <source>
        <dbReference type="EMBL" id="ALL70176.1"/>
    </source>
</evidence>
<gene>
    <name evidence="1" type="ORF">K788_00007815</name>
</gene>
<evidence type="ECO:0000313" key="2">
    <source>
        <dbReference type="Proteomes" id="UP000019146"/>
    </source>
</evidence>